<dbReference type="SMART" id="SM01373">
    <property type="entry name" value="MAGE"/>
    <property type="match status" value="1"/>
</dbReference>
<dbReference type="InterPro" id="IPR037445">
    <property type="entry name" value="MAGE"/>
</dbReference>
<dbReference type="GO" id="GO:0005634">
    <property type="term" value="C:nucleus"/>
    <property type="evidence" value="ECO:0007669"/>
    <property type="project" value="TreeGrafter"/>
</dbReference>
<evidence type="ECO:0000259" key="1">
    <source>
        <dbReference type="PROSITE" id="PS50838"/>
    </source>
</evidence>
<evidence type="ECO:0000313" key="3">
    <source>
        <dbReference type="Proteomes" id="UP001417504"/>
    </source>
</evidence>
<comment type="caution">
    <text evidence="2">The sequence shown here is derived from an EMBL/GenBank/DDBJ whole genome shotgun (WGS) entry which is preliminary data.</text>
</comment>
<dbReference type="AlphaFoldDB" id="A0AAP0I8Q6"/>
<proteinExistence type="predicted"/>
<dbReference type="Gene3D" id="1.10.10.1200">
    <property type="entry name" value="MAGE homology domain, winged helix WH1 motif"/>
    <property type="match status" value="1"/>
</dbReference>
<feature type="domain" description="MAGE" evidence="1">
    <location>
        <begin position="18"/>
        <end position="228"/>
    </location>
</feature>
<dbReference type="Proteomes" id="UP001417504">
    <property type="component" value="Unassembled WGS sequence"/>
</dbReference>
<dbReference type="PANTHER" id="PTHR11736">
    <property type="entry name" value="MELANOMA-ASSOCIATED ANTIGEN MAGE ANTIGEN"/>
    <property type="match status" value="1"/>
</dbReference>
<dbReference type="InterPro" id="IPR002190">
    <property type="entry name" value="MHD_dom"/>
</dbReference>
<protein>
    <recommendedName>
        <fullName evidence="1">MAGE domain-containing protein</fullName>
    </recommendedName>
</protein>
<reference evidence="2 3" key="1">
    <citation type="submission" date="2024-01" db="EMBL/GenBank/DDBJ databases">
        <title>Genome assemblies of Stephania.</title>
        <authorList>
            <person name="Yang L."/>
        </authorList>
    </citation>
    <scope>NUCLEOTIDE SEQUENCE [LARGE SCALE GENOMIC DNA]</scope>
    <source>
        <strain evidence="2">QJT</strain>
        <tissue evidence="2">Leaf</tissue>
    </source>
</reference>
<keyword evidence="3" id="KW-1185">Reference proteome</keyword>
<accession>A0AAP0I8Q6</accession>
<dbReference type="Pfam" id="PF01454">
    <property type="entry name" value="MAGE"/>
    <property type="match status" value="1"/>
</dbReference>
<name>A0AAP0I8Q6_9MAGN</name>
<organism evidence="2 3">
    <name type="scientific">Stephania japonica</name>
    <dbReference type="NCBI Taxonomy" id="461633"/>
    <lineage>
        <taxon>Eukaryota</taxon>
        <taxon>Viridiplantae</taxon>
        <taxon>Streptophyta</taxon>
        <taxon>Embryophyta</taxon>
        <taxon>Tracheophyta</taxon>
        <taxon>Spermatophyta</taxon>
        <taxon>Magnoliopsida</taxon>
        <taxon>Ranunculales</taxon>
        <taxon>Menispermaceae</taxon>
        <taxon>Menispermoideae</taxon>
        <taxon>Cissampelideae</taxon>
        <taxon>Stephania</taxon>
    </lineage>
</organism>
<gene>
    <name evidence="2" type="ORF">Sjap_018780</name>
</gene>
<dbReference type="PROSITE" id="PS50838">
    <property type="entry name" value="MAGE"/>
    <property type="match status" value="1"/>
</dbReference>
<evidence type="ECO:0000313" key="2">
    <source>
        <dbReference type="EMBL" id="KAK9110720.1"/>
    </source>
</evidence>
<dbReference type="PANTHER" id="PTHR11736:SF14">
    <property type="entry name" value="NSE3 HOMOLOG, SMC5-SMC6 COMPLEX COMPONENT"/>
    <property type="match status" value="1"/>
</dbReference>
<dbReference type="EMBL" id="JBBNAE010000007">
    <property type="protein sequence ID" value="KAK9110720.1"/>
    <property type="molecule type" value="Genomic_DNA"/>
</dbReference>
<sequence length="238" mass="27268">MASYNEDFSKIDISEEEKDKLVAEVVRYMLFKTHQSSGCPVKREELSQLVTKNYRQWNLPSLVIKEAGEKLSSIFGYEMKELQRSRPSSTGQNRSSQQNFVEAKSYIIVSQIPTDVYKKYIEDADSSHITGFTFAVIGIVLLAGGKIPEENLWHHLKRLGLHESEERHPVLGNLKQALETLVQQRYLQKDKLSGPEGNTLFYELAERSLHQSVTERVKEYISKMVNKDIITSVELADD</sequence>
<dbReference type="InterPro" id="IPR041898">
    <property type="entry name" value="MAGE_WH1"/>
</dbReference>
<dbReference type="InterPro" id="IPR041899">
    <property type="entry name" value="MAGE_WH2"/>
</dbReference>
<dbReference type="Gene3D" id="1.10.10.1210">
    <property type="entry name" value="MAGE homology domain, winged helix WH2 motif"/>
    <property type="match status" value="1"/>
</dbReference>